<evidence type="ECO:0000256" key="1">
    <source>
        <dbReference type="ARBA" id="ARBA00009683"/>
    </source>
</evidence>
<reference evidence="7 8" key="1">
    <citation type="submission" date="2019-11" db="EMBL/GenBank/DDBJ databases">
        <title>Using colonization assays and comparative genomics to discover symbiosis behaviors and factors in Vibrio fischeri.</title>
        <authorList>
            <person name="Bongrand C."/>
            <person name="Moriano-Gutierrez S."/>
            <person name="Arevalo P."/>
            <person name="Mcfall-Ngai M."/>
            <person name="Visick K."/>
            <person name="Polz M.F."/>
            <person name="Ruby E.G."/>
        </authorList>
    </citation>
    <scope>NUCLEOTIDE SEQUENCE [LARGE SCALE GENOMIC DNA]</scope>
    <source>
        <strain evidence="8">emors.3.2</strain>
    </source>
</reference>
<evidence type="ECO:0000256" key="6">
    <source>
        <dbReference type="ARBA" id="ARBA00048576"/>
    </source>
</evidence>
<gene>
    <name evidence="7" type="ORF">GNP77_04130</name>
</gene>
<dbReference type="InterPro" id="IPR035304">
    <property type="entry name" value="AHL_synthase"/>
</dbReference>
<comment type="caution">
    <text evidence="7">The sequence shown here is derived from an EMBL/GenBank/DDBJ whole genome shotgun (WGS) entry which is preliminary data.</text>
</comment>
<dbReference type="Pfam" id="PF17327">
    <property type="entry name" value="AHL_synthase"/>
    <property type="match status" value="1"/>
</dbReference>
<comment type="catalytic activity">
    <reaction evidence="6">
        <text>a fatty acyl-[ACP] + S-adenosyl-L-methionine = an N-acyl-L-homoserine lactone + S-methyl-5'-thioadenosine + holo-[ACP] + H(+)</text>
        <dbReference type="Rhea" id="RHEA:10096"/>
        <dbReference type="Rhea" id="RHEA-COMP:9685"/>
        <dbReference type="Rhea" id="RHEA-COMP:14125"/>
        <dbReference type="ChEBI" id="CHEBI:15378"/>
        <dbReference type="ChEBI" id="CHEBI:17509"/>
        <dbReference type="ChEBI" id="CHEBI:55474"/>
        <dbReference type="ChEBI" id="CHEBI:59789"/>
        <dbReference type="ChEBI" id="CHEBI:64479"/>
        <dbReference type="ChEBI" id="CHEBI:138651"/>
        <dbReference type="EC" id="2.3.1.184"/>
    </reaction>
</comment>
<evidence type="ECO:0000313" key="8">
    <source>
        <dbReference type="Proteomes" id="UP000435323"/>
    </source>
</evidence>
<evidence type="ECO:0000256" key="2">
    <source>
        <dbReference type="ARBA" id="ARBA00012340"/>
    </source>
</evidence>
<evidence type="ECO:0000256" key="4">
    <source>
        <dbReference type="ARBA" id="ARBA00022691"/>
    </source>
</evidence>
<dbReference type="EMBL" id="WOBO01000004">
    <property type="protein sequence ID" value="MUK44564.1"/>
    <property type="molecule type" value="Genomic_DNA"/>
</dbReference>
<name>A0A6N3Z0N1_ALIFS</name>
<evidence type="ECO:0000256" key="5">
    <source>
        <dbReference type="ARBA" id="ARBA00022929"/>
    </source>
</evidence>
<dbReference type="AlphaFoldDB" id="A0A6N3Z0N1"/>
<dbReference type="GO" id="GO:0009372">
    <property type="term" value="P:quorum sensing"/>
    <property type="evidence" value="ECO:0007669"/>
    <property type="project" value="UniProtKB-KW"/>
</dbReference>
<evidence type="ECO:0000313" key="7">
    <source>
        <dbReference type="EMBL" id="MUK44564.1"/>
    </source>
</evidence>
<accession>A0A6N3Z0N1</accession>
<sequence>MRLSKKNLQYEFIKELYDYCIQTQNLNLLQQLISTRERIILSQFEGGTIGNLEYLFSTSEAANILGKQPCTSLPKIYFHIEQLAIKFFGCLLKCSTEFEIFKLIHKPNMLLNHDSETVTKNTTSTIIDEKYHYELVPDISEDKRYFHTEFSDQPLPLSDAIVLINIATFVKEHKWYEMLNHLDISSKGEHFILYQYSENNLYPTIISSALIQTTSNKHEWLFFDDFFQNTKWKPNLETDGLLSLTKATSMTPLTRSQFIDKTSNEIENDLFYSILDKTKICEAIRLTISGSKSKANYHLYLAQKGLAMALKESGRDAVFTIIEKPAMVLFYKAMNLLAPTQSPYVFTSEQDVNKTGIITYKGIWLLKNASSAFNQYSFKAYNANIISLRKKLRNQ</sequence>
<keyword evidence="5" id="KW-0071">Autoinducer synthesis</keyword>
<organism evidence="7 8">
    <name type="scientific">Aliivibrio fischeri</name>
    <name type="common">Vibrio fischeri</name>
    <dbReference type="NCBI Taxonomy" id="668"/>
    <lineage>
        <taxon>Bacteria</taxon>
        <taxon>Pseudomonadati</taxon>
        <taxon>Pseudomonadota</taxon>
        <taxon>Gammaproteobacteria</taxon>
        <taxon>Vibrionales</taxon>
        <taxon>Vibrionaceae</taxon>
        <taxon>Aliivibrio</taxon>
    </lineage>
</organism>
<dbReference type="GO" id="GO:0061579">
    <property type="term" value="F:N-acyl homoserine lactone synthase activity"/>
    <property type="evidence" value="ECO:0007669"/>
    <property type="project" value="UniProtKB-EC"/>
</dbReference>
<proteinExistence type="inferred from homology"/>
<dbReference type="Proteomes" id="UP000435323">
    <property type="component" value="Unassembled WGS sequence"/>
</dbReference>
<protein>
    <recommendedName>
        <fullName evidence="2">acyl-homoserine-lactone synthase</fullName>
        <ecNumber evidence="2">2.3.1.184</ecNumber>
    </recommendedName>
</protein>
<comment type="similarity">
    <text evidence="1">Belongs to the LuxM / VanM family.</text>
</comment>
<dbReference type="EC" id="2.3.1.184" evidence="2"/>
<evidence type="ECO:0000256" key="3">
    <source>
        <dbReference type="ARBA" id="ARBA00022654"/>
    </source>
</evidence>
<dbReference type="RefSeq" id="WP_155657105.1">
    <property type="nucleotide sequence ID" value="NZ_WOBO01000004.1"/>
</dbReference>
<keyword evidence="4" id="KW-0949">S-adenosyl-L-methionine</keyword>
<keyword evidence="3" id="KW-0673">Quorum sensing</keyword>